<dbReference type="EC" id="2.4.1.-" evidence="10"/>
<feature type="transmembrane region" description="Helical" evidence="10">
    <location>
        <begin position="337"/>
        <end position="355"/>
    </location>
</feature>
<evidence type="ECO:0000256" key="2">
    <source>
        <dbReference type="ARBA" id="ARBA00004922"/>
    </source>
</evidence>
<keyword evidence="6 10" id="KW-0812">Transmembrane</keyword>
<keyword evidence="4 10" id="KW-0328">Glycosyltransferase</keyword>
<dbReference type="Proteomes" id="UP000822688">
    <property type="component" value="Chromosome 5"/>
</dbReference>
<dbReference type="EMBL" id="CM026425">
    <property type="protein sequence ID" value="KAG0576973.1"/>
    <property type="molecule type" value="Genomic_DNA"/>
</dbReference>
<evidence type="ECO:0000256" key="3">
    <source>
        <dbReference type="ARBA" id="ARBA00007063"/>
    </source>
</evidence>
<feature type="transmembrane region" description="Helical" evidence="10">
    <location>
        <begin position="178"/>
        <end position="197"/>
    </location>
</feature>
<dbReference type="PANTHER" id="PTHR22760">
    <property type="entry name" value="GLYCOSYLTRANSFERASE"/>
    <property type="match status" value="1"/>
</dbReference>
<organism evidence="12 13">
    <name type="scientific">Ceratodon purpureus</name>
    <name type="common">Fire moss</name>
    <name type="synonym">Dicranum purpureum</name>
    <dbReference type="NCBI Taxonomy" id="3225"/>
    <lineage>
        <taxon>Eukaryota</taxon>
        <taxon>Viridiplantae</taxon>
        <taxon>Streptophyta</taxon>
        <taxon>Embryophyta</taxon>
        <taxon>Bryophyta</taxon>
        <taxon>Bryophytina</taxon>
        <taxon>Bryopsida</taxon>
        <taxon>Dicranidae</taxon>
        <taxon>Pseudoditrichales</taxon>
        <taxon>Ditrichaceae</taxon>
        <taxon>Ceratodon</taxon>
    </lineage>
</organism>
<keyword evidence="9 10" id="KW-0472">Membrane</keyword>
<evidence type="ECO:0000256" key="6">
    <source>
        <dbReference type="ARBA" id="ARBA00022692"/>
    </source>
</evidence>
<gene>
    <name evidence="12" type="ORF">KC19_5G122400</name>
</gene>
<comment type="subcellular location">
    <subcellularLocation>
        <location evidence="1 10">Endoplasmic reticulum membrane</location>
        <topology evidence="1 10">Multi-pass membrane protein</topology>
    </subcellularLocation>
</comment>
<evidence type="ECO:0000256" key="7">
    <source>
        <dbReference type="ARBA" id="ARBA00022824"/>
    </source>
</evidence>
<evidence type="ECO:0000256" key="11">
    <source>
        <dbReference type="SAM" id="MobiDB-lite"/>
    </source>
</evidence>
<dbReference type="GO" id="GO:0000026">
    <property type="term" value="F:alpha-1,2-mannosyltransferase activity"/>
    <property type="evidence" value="ECO:0007669"/>
    <property type="project" value="TreeGrafter"/>
</dbReference>
<name>A0A8T0I2U4_CERPU</name>
<accession>A0A8T0I2U4</accession>
<evidence type="ECO:0000256" key="10">
    <source>
        <dbReference type="RuleBase" id="RU363075"/>
    </source>
</evidence>
<sequence>MATTGAGLRERRRTVTEERVSEGDRQEEEGEKGGEKEQVEVVSKGVGWGGAFCCLMIARYYSAMYNNIHDCDEVFNYWEPLHYLLYKSGFQTWEYSSEFALRSYLYELLHAVFSGPSVLLSNKVQVFYTVRLALGLLSASTEATLVEAANQKFGARVGMYTLMLLCVSSGCFNASTSFLPSTFSMYAITLASALVLLGDRHKTVVAVAAAGVLIGWPFAALAAAPLVIYSLFGGGFLRVFLAGLLTTLCTMVLSVLTDRYFYGRWTSSVVNLVIYNVFSGEGSTLYGVEGPSFYILNAFNNFNFSFLFALMSPSLLYIASRDYNSLPRKPSREYTRLLVAISPLFIWLAFMSLQPHKEERFLYPVYPLICLAAAATIERLHDYLPESWEYHEHFSWITWGVKRARPLILGGILALSYCRTLSLYHGYSAPMQVYRYLPSMHAALSNTTAGTTVCVGSEWYRYPSSFFLPSSHYHVAWLDDGFAGLLPRPFDPTLGGTIAAPPYFNGKNKASPDQFLSDESLCDFLVELKLDRNDRTFRSNDETSWEPVYEQIFLDKELSPSRTRAFFLPWIWEKSNTFGIYRLLRRINKSAST</sequence>
<comment type="caution">
    <text evidence="12">The sequence shown here is derived from an EMBL/GenBank/DDBJ whole genome shotgun (WGS) entry which is preliminary data.</text>
</comment>
<feature type="transmembrane region" description="Helical" evidence="10">
    <location>
        <begin position="269"/>
        <end position="288"/>
    </location>
</feature>
<comment type="similarity">
    <text evidence="3 10">Belongs to the glycosyltransferase 22 family.</text>
</comment>
<reference evidence="12" key="1">
    <citation type="submission" date="2020-06" db="EMBL/GenBank/DDBJ databases">
        <title>WGS assembly of Ceratodon purpureus strain R40.</title>
        <authorList>
            <person name="Carey S.B."/>
            <person name="Jenkins J."/>
            <person name="Shu S."/>
            <person name="Lovell J.T."/>
            <person name="Sreedasyam A."/>
            <person name="Maumus F."/>
            <person name="Tiley G.P."/>
            <person name="Fernandez-Pozo N."/>
            <person name="Barry K."/>
            <person name="Chen C."/>
            <person name="Wang M."/>
            <person name="Lipzen A."/>
            <person name="Daum C."/>
            <person name="Saski C.A."/>
            <person name="Payton A.C."/>
            <person name="Mcbreen J.C."/>
            <person name="Conrad R.E."/>
            <person name="Kollar L.M."/>
            <person name="Olsson S."/>
            <person name="Huttunen S."/>
            <person name="Landis J.B."/>
            <person name="Wickett N.J."/>
            <person name="Johnson M.G."/>
            <person name="Rensing S.A."/>
            <person name="Grimwood J."/>
            <person name="Schmutz J."/>
            <person name="Mcdaniel S.F."/>
        </authorList>
    </citation>
    <scope>NUCLEOTIDE SEQUENCE</scope>
    <source>
        <strain evidence="12">R40</strain>
    </source>
</reference>
<keyword evidence="13" id="KW-1185">Reference proteome</keyword>
<feature type="transmembrane region" description="Helical" evidence="10">
    <location>
        <begin position="204"/>
        <end position="229"/>
    </location>
</feature>
<feature type="compositionally biased region" description="Basic and acidic residues" evidence="11">
    <location>
        <begin position="13"/>
        <end position="24"/>
    </location>
</feature>
<dbReference type="AlphaFoldDB" id="A0A8T0I2U4"/>
<evidence type="ECO:0000313" key="13">
    <source>
        <dbReference type="Proteomes" id="UP000822688"/>
    </source>
</evidence>
<evidence type="ECO:0000256" key="9">
    <source>
        <dbReference type="ARBA" id="ARBA00023136"/>
    </source>
</evidence>
<evidence type="ECO:0000256" key="5">
    <source>
        <dbReference type="ARBA" id="ARBA00022679"/>
    </source>
</evidence>
<keyword evidence="7 10" id="KW-0256">Endoplasmic reticulum</keyword>
<comment type="pathway">
    <text evidence="2">Protein modification; protein glycosylation.</text>
</comment>
<evidence type="ECO:0000256" key="1">
    <source>
        <dbReference type="ARBA" id="ARBA00004477"/>
    </source>
</evidence>
<evidence type="ECO:0000256" key="4">
    <source>
        <dbReference type="ARBA" id="ARBA00022676"/>
    </source>
</evidence>
<feature type="transmembrane region" description="Helical" evidence="10">
    <location>
        <begin position="294"/>
        <end position="316"/>
    </location>
</feature>
<feature type="region of interest" description="Disordered" evidence="11">
    <location>
        <begin position="1"/>
        <end position="36"/>
    </location>
</feature>
<evidence type="ECO:0000313" key="12">
    <source>
        <dbReference type="EMBL" id="KAG0576973.1"/>
    </source>
</evidence>
<dbReference type="Pfam" id="PF03901">
    <property type="entry name" value="Glyco_transf_22"/>
    <property type="match status" value="1"/>
</dbReference>
<protein>
    <recommendedName>
        <fullName evidence="10">Mannosyltransferase</fullName>
        <ecNumber evidence="10">2.4.1.-</ecNumber>
    </recommendedName>
</protein>
<keyword evidence="8 10" id="KW-1133">Transmembrane helix</keyword>
<feature type="transmembrane region" description="Helical" evidence="10">
    <location>
        <begin position="235"/>
        <end position="257"/>
    </location>
</feature>
<proteinExistence type="inferred from homology"/>
<dbReference type="GO" id="GO:0006487">
    <property type="term" value="P:protein N-linked glycosylation"/>
    <property type="evidence" value="ECO:0007669"/>
    <property type="project" value="TreeGrafter"/>
</dbReference>
<dbReference type="GO" id="GO:0005789">
    <property type="term" value="C:endoplasmic reticulum membrane"/>
    <property type="evidence" value="ECO:0007669"/>
    <property type="project" value="UniProtKB-SubCell"/>
</dbReference>
<evidence type="ECO:0000256" key="8">
    <source>
        <dbReference type="ARBA" id="ARBA00022989"/>
    </source>
</evidence>
<keyword evidence="5" id="KW-0808">Transferase</keyword>
<dbReference type="InterPro" id="IPR005599">
    <property type="entry name" value="GPI_mannosylTrfase"/>
</dbReference>
<dbReference type="PANTHER" id="PTHR22760:SF2">
    <property type="entry name" value="ALPHA-1,2-MANNOSYLTRANSFERASE ALG9"/>
    <property type="match status" value="1"/>
</dbReference>